<keyword evidence="4" id="KW-0418">Kinase</keyword>
<dbReference type="GO" id="GO:0046872">
    <property type="term" value="F:metal ion binding"/>
    <property type="evidence" value="ECO:0007669"/>
    <property type="project" value="UniProtKB-KW"/>
</dbReference>
<keyword evidence="2" id="KW-0479">Metal-binding</keyword>
<dbReference type="InterPro" id="IPR011611">
    <property type="entry name" value="PfkB_dom"/>
</dbReference>
<reference evidence="10" key="3">
    <citation type="submission" date="2025-09" db="UniProtKB">
        <authorList>
            <consortium name="Ensembl"/>
        </authorList>
    </citation>
    <scope>IDENTIFICATION</scope>
</reference>
<dbReference type="Pfam" id="PF00294">
    <property type="entry name" value="PfkB"/>
    <property type="match status" value="1"/>
</dbReference>
<reference evidence="11" key="1">
    <citation type="journal article" date="2002" name="Science">
        <title>The draft genome of Ciona intestinalis: insights into chordate and vertebrate origins.</title>
        <authorList>
            <person name="Dehal P."/>
            <person name="Satou Y."/>
            <person name="Campbell R.K."/>
            <person name="Chapman J."/>
            <person name="Degnan B."/>
            <person name="De Tomaso A."/>
            <person name="Davidson B."/>
            <person name="Di Gregorio A."/>
            <person name="Gelpke M."/>
            <person name="Goodstein D.M."/>
            <person name="Harafuji N."/>
            <person name="Hastings K.E."/>
            <person name="Ho I."/>
            <person name="Hotta K."/>
            <person name="Huang W."/>
            <person name="Kawashima T."/>
            <person name="Lemaire P."/>
            <person name="Martinez D."/>
            <person name="Meinertzhagen I.A."/>
            <person name="Necula S."/>
            <person name="Nonaka M."/>
            <person name="Putnam N."/>
            <person name="Rash S."/>
            <person name="Saiga H."/>
            <person name="Satake M."/>
            <person name="Terry A."/>
            <person name="Yamada L."/>
            <person name="Wang H.G."/>
            <person name="Awazu S."/>
            <person name="Azumi K."/>
            <person name="Boore J."/>
            <person name="Branno M."/>
            <person name="Chin-Bow S."/>
            <person name="DeSantis R."/>
            <person name="Doyle S."/>
            <person name="Francino P."/>
            <person name="Keys D.N."/>
            <person name="Haga S."/>
            <person name="Hayashi H."/>
            <person name="Hino K."/>
            <person name="Imai K.S."/>
            <person name="Inaba K."/>
            <person name="Kano S."/>
            <person name="Kobayashi K."/>
            <person name="Kobayashi M."/>
            <person name="Lee B.I."/>
            <person name="Makabe K.W."/>
            <person name="Manohar C."/>
            <person name="Matassi G."/>
            <person name="Medina M."/>
            <person name="Mochizuki Y."/>
            <person name="Mount S."/>
            <person name="Morishita T."/>
            <person name="Miura S."/>
            <person name="Nakayama A."/>
            <person name="Nishizaka S."/>
            <person name="Nomoto H."/>
            <person name="Ohta F."/>
            <person name="Oishi K."/>
            <person name="Rigoutsos I."/>
            <person name="Sano M."/>
            <person name="Sasaki A."/>
            <person name="Sasakura Y."/>
            <person name="Shoguchi E."/>
            <person name="Shin-i T."/>
            <person name="Spagnuolo A."/>
            <person name="Stainier D."/>
            <person name="Suzuki M.M."/>
            <person name="Tassy O."/>
            <person name="Takatori N."/>
            <person name="Tokuoka M."/>
            <person name="Yagi K."/>
            <person name="Yoshizaki F."/>
            <person name="Wada S."/>
            <person name="Zhang C."/>
            <person name="Hyatt P.D."/>
            <person name="Larimer F."/>
            <person name="Detter C."/>
            <person name="Doggett N."/>
            <person name="Glavina T."/>
            <person name="Hawkins T."/>
            <person name="Richardson P."/>
            <person name="Lucas S."/>
            <person name="Kohara Y."/>
            <person name="Levine M."/>
            <person name="Satoh N."/>
            <person name="Rokhsar D.S."/>
        </authorList>
    </citation>
    <scope>NUCLEOTIDE SEQUENCE [LARGE SCALE GENOMIC DNA]</scope>
</reference>
<evidence type="ECO:0000313" key="11">
    <source>
        <dbReference type="Proteomes" id="UP000008144"/>
    </source>
</evidence>
<dbReference type="FunCoup" id="F6ZG04">
    <property type="interactions" value="20"/>
</dbReference>
<dbReference type="Gene3D" id="3.40.1190.20">
    <property type="match status" value="1"/>
</dbReference>
<dbReference type="InterPro" id="IPR011877">
    <property type="entry name" value="Ribokinase"/>
</dbReference>
<accession>F6ZG04</accession>
<evidence type="ECO:0000256" key="2">
    <source>
        <dbReference type="ARBA" id="ARBA00022723"/>
    </source>
</evidence>
<dbReference type="InParanoid" id="F6ZG04"/>
<keyword evidence="6" id="KW-0460">Magnesium</keyword>
<keyword evidence="5" id="KW-0067">ATP-binding</keyword>
<dbReference type="GO" id="GO:0005524">
    <property type="term" value="F:ATP binding"/>
    <property type="evidence" value="ECO:0007669"/>
    <property type="project" value="UniProtKB-KW"/>
</dbReference>
<dbReference type="HOGENOM" id="CLU_027634_2_3_1"/>
<protein>
    <recommendedName>
        <fullName evidence="9">Carbohydrate kinase PfkB domain-containing protein</fullName>
    </recommendedName>
</protein>
<dbReference type="GO" id="GO:0004747">
    <property type="term" value="F:ribokinase activity"/>
    <property type="evidence" value="ECO:0000318"/>
    <property type="project" value="GO_Central"/>
</dbReference>
<evidence type="ECO:0000256" key="4">
    <source>
        <dbReference type="ARBA" id="ARBA00022777"/>
    </source>
</evidence>
<dbReference type="PANTHER" id="PTHR10584:SF166">
    <property type="entry name" value="RIBOKINASE"/>
    <property type="match status" value="1"/>
</dbReference>
<keyword evidence="7" id="KW-0630">Potassium</keyword>
<dbReference type="PANTHER" id="PTHR10584">
    <property type="entry name" value="SUGAR KINASE"/>
    <property type="match status" value="1"/>
</dbReference>
<evidence type="ECO:0000259" key="9">
    <source>
        <dbReference type="Pfam" id="PF00294"/>
    </source>
</evidence>
<keyword evidence="8" id="KW-0119">Carbohydrate metabolism</keyword>
<evidence type="ECO:0000313" key="10">
    <source>
        <dbReference type="Ensembl" id="ENSCINP00000012547.3"/>
    </source>
</evidence>
<dbReference type="GeneTree" id="ENSGT00390000005743"/>
<evidence type="ECO:0000256" key="7">
    <source>
        <dbReference type="ARBA" id="ARBA00022958"/>
    </source>
</evidence>
<dbReference type="AlphaFoldDB" id="F6ZG04"/>
<evidence type="ECO:0000256" key="6">
    <source>
        <dbReference type="ARBA" id="ARBA00022842"/>
    </source>
</evidence>
<dbReference type="CDD" id="cd01174">
    <property type="entry name" value="ribokinase"/>
    <property type="match status" value="1"/>
</dbReference>
<dbReference type="InterPro" id="IPR029056">
    <property type="entry name" value="Ribokinase-like"/>
</dbReference>
<dbReference type="InterPro" id="IPR002139">
    <property type="entry name" value="Ribo/fructo_kinase"/>
</dbReference>
<evidence type="ECO:0000256" key="1">
    <source>
        <dbReference type="ARBA" id="ARBA00022679"/>
    </source>
</evidence>
<dbReference type="STRING" id="7719.ENSCINP00000012547"/>
<feature type="domain" description="Carbohydrate kinase PfkB" evidence="9">
    <location>
        <begin position="5"/>
        <end position="252"/>
    </location>
</feature>
<dbReference type="GO" id="GO:0006014">
    <property type="term" value="P:D-ribose metabolic process"/>
    <property type="evidence" value="ECO:0007669"/>
    <property type="project" value="InterPro"/>
</dbReference>
<keyword evidence="11" id="KW-1185">Reference proteome</keyword>
<proteinExistence type="predicted"/>
<name>F6ZG04_CIOIN</name>
<evidence type="ECO:0000256" key="8">
    <source>
        <dbReference type="ARBA" id="ARBA00023277"/>
    </source>
</evidence>
<dbReference type="SUPFAM" id="SSF53613">
    <property type="entry name" value="Ribokinase-like"/>
    <property type="match status" value="1"/>
</dbReference>
<evidence type="ECO:0000256" key="3">
    <source>
        <dbReference type="ARBA" id="ARBA00022741"/>
    </source>
</evidence>
<keyword evidence="1" id="KW-0808">Transferase</keyword>
<organism evidence="10 11">
    <name type="scientific">Ciona intestinalis</name>
    <name type="common">Transparent sea squirt</name>
    <name type="synonym">Ascidia intestinalis</name>
    <dbReference type="NCBI Taxonomy" id="7719"/>
    <lineage>
        <taxon>Eukaryota</taxon>
        <taxon>Metazoa</taxon>
        <taxon>Chordata</taxon>
        <taxon>Tunicata</taxon>
        <taxon>Ascidiacea</taxon>
        <taxon>Phlebobranchia</taxon>
        <taxon>Cionidae</taxon>
        <taxon>Ciona</taxon>
    </lineage>
</organism>
<dbReference type="Ensembl" id="ENSCINT00000012547.3">
    <property type="protein sequence ID" value="ENSCINP00000012547.3"/>
    <property type="gene ID" value="ENSCING00000006080.3"/>
</dbReference>
<dbReference type="OMA" id="IQHGANF"/>
<sequence>MDNSDIVVVGSCNMDLVTYTPRLPLKGESIHGHRYVTGFGGKGANQCVAATKLGAKTSMVSRVGEDSHGEQYIENFKTLKVNTDHVIKTKNETTGVAPITVADDGSNCLVIVPGANMILSSDDVEQAYNCIKNCKVLLCQLEVQPSTSLHALKLAKSLGITTIFTPAPAPVAKLDEKFFEYADVICPNETEAEALTGIAVTDTESGKKAAQVLVKKGCQIGIVTLGQNGCVFAEKSTNKVVHVPAPAVKPVD</sequence>
<dbReference type="GO" id="GO:0005829">
    <property type="term" value="C:cytosol"/>
    <property type="evidence" value="ECO:0000318"/>
    <property type="project" value="GO_Central"/>
</dbReference>
<evidence type="ECO:0000256" key="5">
    <source>
        <dbReference type="ARBA" id="ARBA00022840"/>
    </source>
</evidence>
<reference evidence="10" key="2">
    <citation type="submission" date="2025-08" db="UniProtKB">
        <authorList>
            <consortium name="Ensembl"/>
        </authorList>
    </citation>
    <scope>IDENTIFICATION</scope>
</reference>
<dbReference type="Proteomes" id="UP000008144">
    <property type="component" value="Unassembled WGS sequence"/>
</dbReference>
<keyword evidence="3" id="KW-0547">Nucleotide-binding</keyword>
<dbReference type="PRINTS" id="PR00990">
    <property type="entry name" value="RIBOKINASE"/>
</dbReference>